<organism evidence="3 4">
    <name type="scientific">Bambusicola thoracicus</name>
    <name type="common">Chinese bamboo-partridge</name>
    <name type="synonym">Perdix thoracica</name>
    <dbReference type="NCBI Taxonomy" id="9083"/>
    <lineage>
        <taxon>Eukaryota</taxon>
        <taxon>Metazoa</taxon>
        <taxon>Chordata</taxon>
        <taxon>Craniata</taxon>
        <taxon>Vertebrata</taxon>
        <taxon>Euteleostomi</taxon>
        <taxon>Archelosauria</taxon>
        <taxon>Archosauria</taxon>
        <taxon>Dinosauria</taxon>
        <taxon>Saurischia</taxon>
        <taxon>Theropoda</taxon>
        <taxon>Coelurosauria</taxon>
        <taxon>Aves</taxon>
        <taxon>Neognathae</taxon>
        <taxon>Galloanserae</taxon>
        <taxon>Galliformes</taxon>
        <taxon>Phasianidae</taxon>
        <taxon>Perdicinae</taxon>
        <taxon>Bambusicola</taxon>
    </lineage>
</organism>
<evidence type="ECO:0000313" key="3">
    <source>
        <dbReference type="EMBL" id="POI27519.1"/>
    </source>
</evidence>
<dbReference type="InterPro" id="IPR046432">
    <property type="entry name" value="TASOR"/>
</dbReference>
<feature type="region of interest" description="Disordered" evidence="1">
    <location>
        <begin position="1"/>
        <end position="97"/>
    </location>
</feature>
<feature type="compositionally biased region" description="Pro residues" evidence="1">
    <location>
        <begin position="75"/>
        <end position="90"/>
    </location>
</feature>
<evidence type="ECO:0000313" key="4">
    <source>
        <dbReference type="Proteomes" id="UP000237246"/>
    </source>
</evidence>
<name>A0A2P4STU3_BAMTH</name>
<dbReference type="GO" id="GO:0003682">
    <property type="term" value="F:chromatin binding"/>
    <property type="evidence" value="ECO:0007669"/>
    <property type="project" value="TreeGrafter"/>
</dbReference>
<dbReference type="GO" id="GO:0000792">
    <property type="term" value="C:heterochromatin"/>
    <property type="evidence" value="ECO:0007669"/>
    <property type="project" value="TreeGrafter"/>
</dbReference>
<feature type="non-terminal residue" evidence="3">
    <location>
        <position position="299"/>
    </location>
</feature>
<proteinExistence type="predicted"/>
<gene>
    <name evidence="3" type="ORF">CIB84_008732</name>
</gene>
<dbReference type="PANTHER" id="PTHR16207">
    <property type="entry name" value="SET DOMAIN-CONTAINING PROTEIN"/>
    <property type="match status" value="1"/>
</dbReference>
<feature type="compositionally biased region" description="Low complexity" evidence="1">
    <location>
        <begin position="57"/>
        <end position="70"/>
    </location>
</feature>
<dbReference type="AlphaFoldDB" id="A0A2P4STU3"/>
<evidence type="ECO:0000256" key="1">
    <source>
        <dbReference type="SAM" id="MobiDB-lite"/>
    </source>
</evidence>
<dbReference type="Proteomes" id="UP000237246">
    <property type="component" value="Unassembled WGS sequence"/>
</dbReference>
<dbReference type="Pfam" id="PF12509">
    <property type="entry name" value="DUF3715"/>
    <property type="match status" value="1"/>
</dbReference>
<protein>
    <recommendedName>
        <fullName evidence="2">TASOR pseudo-PARP domain-containing protein</fullName>
    </recommendedName>
</protein>
<feature type="compositionally biased region" description="Basic and acidic residues" evidence="1">
    <location>
        <begin position="1"/>
        <end position="11"/>
    </location>
</feature>
<keyword evidence="4" id="KW-1185">Reference proteome</keyword>
<dbReference type="InterPro" id="IPR022188">
    <property type="entry name" value="TASOR_DUF3715"/>
</dbReference>
<comment type="caution">
    <text evidence="3">The sequence shown here is derived from an EMBL/GenBank/DDBJ whole genome shotgun (WGS) entry which is preliminary data.</text>
</comment>
<dbReference type="GO" id="GO:0045814">
    <property type="term" value="P:negative regulation of gene expression, epigenetic"/>
    <property type="evidence" value="ECO:0007669"/>
    <property type="project" value="InterPro"/>
</dbReference>
<dbReference type="Gene3D" id="3.90.228.10">
    <property type="match status" value="1"/>
</dbReference>
<accession>A0A2P4STU3</accession>
<dbReference type="PANTHER" id="PTHR16207:SF1">
    <property type="entry name" value="PROTEIN TASOR"/>
    <property type="match status" value="1"/>
</dbReference>
<reference evidence="3 4" key="1">
    <citation type="submission" date="2018-01" db="EMBL/GenBank/DDBJ databases">
        <title>Comparison of the Chinese Bamboo Partridge and Red Junglefowl genome sequences highlights the importance of demography in genome evolution.</title>
        <authorList>
            <person name="Tiley G.P."/>
            <person name="Kimball R.T."/>
            <person name="Braun E.L."/>
            <person name="Burleigh J.G."/>
        </authorList>
    </citation>
    <scope>NUCLEOTIDE SEQUENCE [LARGE SCALE GENOMIC DNA]</scope>
    <source>
        <strain evidence="3">RTK389</strain>
        <tissue evidence="3">Blood</tissue>
    </source>
</reference>
<dbReference type="GO" id="GO:0097355">
    <property type="term" value="P:protein localization to heterochromatin"/>
    <property type="evidence" value="ECO:0007669"/>
    <property type="project" value="TreeGrafter"/>
</dbReference>
<dbReference type="GO" id="GO:0005654">
    <property type="term" value="C:nucleoplasm"/>
    <property type="evidence" value="ECO:0007669"/>
    <property type="project" value="TreeGrafter"/>
</dbReference>
<feature type="domain" description="TASOR pseudo-PARP" evidence="2">
    <location>
        <begin position="167"/>
        <end position="299"/>
    </location>
</feature>
<sequence>MEPEQHQRTEKSGTGLLGVESNRAGAAEDTTQNGGRSEEALLVAAVAAEDEVPPSPSMTSSSQRRSSIPTAHDQQPPPSDVSGGPPPLPKPPEDVPVRRNFQIPRKSREKKALFQPVAVGSREFDDVVKILHSSYLEPSSVSNFNYRRASLVHNELLEKEFTEKRRELKFDGRLDKELSETYAFLMVDRPQIQSICEKGLQVGHSKIAILGSPSMGVYISRYADLLQPNPLETGATGDVIIFKVIKGKMKSIYDHIGMKAMESTIKSALDPTPKHECHVSKNAHKVTSVLAYRAYELTQ</sequence>
<dbReference type="SUPFAM" id="SSF56399">
    <property type="entry name" value="ADP-ribosylation"/>
    <property type="match status" value="1"/>
</dbReference>
<evidence type="ECO:0000259" key="2">
    <source>
        <dbReference type="Pfam" id="PF12509"/>
    </source>
</evidence>
<dbReference type="EMBL" id="PPHD01023406">
    <property type="protein sequence ID" value="POI27519.1"/>
    <property type="molecule type" value="Genomic_DNA"/>
</dbReference>
<dbReference type="OrthoDB" id="5960959at2759"/>